<proteinExistence type="inferred from homology"/>
<evidence type="ECO:0000256" key="1">
    <source>
        <dbReference type="ARBA" id="ARBA00038494"/>
    </source>
</evidence>
<dbReference type="SUPFAM" id="SSF53448">
    <property type="entry name" value="Nucleotide-diphospho-sugar transferases"/>
    <property type="match status" value="1"/>
</dbReference>
<dbReference type="Gene3D" id="3.90.550.10">
    <property type="entry name" value="Spore Coat Polysaccharide Biosynthesis Protein SpsA, Chain A"/>
    <property type="match status" value="1"/>
</dbReference>
<evidence type="ECO:0000313" key="4">
    <source>
        <dbReference type="Proteomes" id="UP000271339"/>
    </source>
</evidence>
<comment type="caution">
    <text evidence="3">The sequence shown here is derived from an EMBL/GenBank/DDBJ whole genome shotgun (WGS) entry which is preliminary data.</text>
</comment>
<dbReference type="PANTHER" id="PTHR43630:SF2">
    <property type="entry name" value="GLYCOSYLTRANSFERASE"/>
    <property type="match status" value="1"/>
</dbReference>
<gene>
    <name evidence="3" type="ORF">BXY75_1936</name>
</gene>
<protein>
    <submittedName>
        <fullName evidence="3">Glycosyltransferase involved in cell wall biosynthesis</fullName>
    </submittedName>
</protein>
<dbReference type="Pfam" id="PF00535">
    <property type="entry name" value="Glycos_transf_2"/>
    <property type="match status" value="1"/>
</dbReference>
<dbReference type="Proteomes" id="UP000271339">
    <property type="component" value="Unassembled WGS sequence"/>
</dbReference>
<dbReference type="OrthoDB" id="9815923at2"/>
<dbReference type="InterPro" id="IPR029044">
    <property type="entry name" value="Nucleotide-diphossugar_trans"/>
</dbReference>
<sequence>MEKSVKISAIAITLNEEKAMEGYLKSLWFADEIIIVDSFSSDATVAIASAHEKVTVYQRSFDNFSAQKNFALSKAANDWVVFFDLDEEITTTLSEEIIKTLKNPKANAYFVKRDFHFMKKRIKYSGMQNDFVIRVFNKNHCRYNNNLVHEALEVVGETAKLKQHLPHHTYKSLDDYTQKLHKYSALQAKMLYEKKKKPNWYHFLFRPWYRFWHQYLIRLGILDGKEGFILAYTSAFATFKRYVNLWMLYRKID</sequence>
<dbReference type="PANTHER" id="PTHR43630">
    <property type="entry name" value="POLY-BETA-1,6-N-ACETYL-D-GLUCOSAMINE SYNTHASE"/>
    <property type="match status" value="1"/>
</dbReference>
<keyword evidence="3" id="KW-0808">Transferase</keyword>
<organism evidence="3 4">
    <name type="scientific">Ulvibacter antarcticus</name>
    <dbReference type="NCBI Taxonomy" id="442714"/>
    <lineage>
        <taxon>Bacteria</taxon>
        <taxon>Pseudomonadati</taxon>
        <taxon>Bacteroidota</taxon>
        <taxon>Flavobacteriia</taxon>
        <taxon>Flavobacteriales</taxon>
        <taxon>Flavobacteriaceae</taxon>
        <taxon>Ulvibacter</taxon>
    </lineage>
</organism>
<dbReference type="GO" id="GO:0016740">
    <property type="term" value="F:transferase activity"/>
    <property type="evidence" value="ECO:0007669"/>
    <property type="project" value="UniProtKB-KW"/>
</dbReference>
<dbReference type="EMBL" id="REFC01000013">
    <property type="protein sequence ID" value="RMA58563.1"/>
    <property type="molecule type" value="Genomic_DNA"/>
</dbReference>
<name>A0A3L9YCV3_9FLAO</name>
<dbReference type="InterPro" id="IPR001173">
    <property type="entry name" value="Glyco_trans_2-like"/>
</dbReference>
<dbReference type="CDD" id="cd02511">
    <property type="entry name" value="Beta4Glucosyltransferase"/>
    <property type="match status" value="1"/>
</dbReference>
<feature type="domain" description="Glycosyltransferase 2-like" evidence="2">
    <location>
        <begin position="8"/>
        <end position="131"/>
    </location>
</feature>
<evidence type="ECO:0000259" key="2">
    <source>
        <dbReference type="Pfam" id="PF00535"/>
    </source>
</evidence>
<dbReference type="RefSeq" id="WP_121907513.1">
    <property type="nucleotide sequence ID" value="NZ_REFC01000013.1"/>
</dbReference>
<evidence type="ECO:0000313" key="3">
    <source>
        <dbReference type="EMBL" id="RMA58563.1"/>
    </source>
</evidence>
<comment type="similarity">
    <text evidence="1">Belongs to the glycosyltransferase 2 family. WaaE/KdtX subfamily.</text>
</comment>
<accession>A0A3L9YCV3</accession>
<reference evidence="3 4" key="1">
    <citation type="submission" date="2018-10" db="EMBL/GenBank/DDBJ databases">
        <title>Genomic Encyclopedia of Archaeal and Bacterial Type Strains, Phase II (KMG-II): from individual species to whole genera.</title>
        <authorList>
            <person name="Goeker M."/>
        </authorList>
    </citation>
    <scope>NUCLEOTIDE SEQUENCE [LARGE SCALE GENOMIC DNA]</scope>
    <source>
        <strain evidence="3 4">DSM 23424</strain>
    </source>
</reference>
<keyword evidence="4" id="KW-1185">Reference proteome</keyword>
<dbReference type="AlphaFoldDB" id="A0A3L9YCV3"/>